<reference evidence="2" key="1">
    <citation type="journal article" date="2012" name="Nat. Biotechnol.">
        <title>Draft genome sequence of pigeonpea (Cajanus cajan), an orphan legume crop of resource-poor farmers.</title>
        <authorList>
            <person name="Varshney R.K."/>
            <person name="Chen W."/>
            <person name="Li Y."/>
            <person name="Bharti A.K."/>
            <person name="Saxena R.K."/>
            <person name="Schlueter J.A."/>
            <person name="Donoghue M.T."/>
            <person name="Azam S."/>
            <person name="Fan G."/>
            <person name="Whaley A.M."/>
            <person name="Farmer A.D."/>
            <person name="Sheridan J."/>
            <person name="Iwata A."/>
            <person name="Tuteja R."/>
            <person name="Penmetsa R.V."/>
            <person name="Wu W."/>
            <person name="Upadhyaya H.D."/>
            <person name="Yang S.P."/>
            <person name="Shah T."/>
            <person name="Saxena K.B."/>
            <person name="Michael T."/>
            <person name="McCombie W.R."/>
            <person name="Yang B."/>
            <person name="Zhang G."/>
            <person name="Yang H."/>
            <person name="Wang J."/>
            <person name="Spillane C."/>
            <person name="Cook D.R."/>
            <person name="May G.D."/>
            <person name="Xu X."/>
            <person name="Jackson S.A."/>
        </authorList>
    </citation>
    <scope>NUCLEOTIDE SEQUENCE [LARGE SCALE GENOMIC DNA]</scope>
</reference>
<evidence type="ECO:0000313" key="2">
    <source>
        <dbReference type="EMBL" id="KYP53480.1"/>
    </source>
</evidence>
<feature type="region of interest" description="Disordered" evidence="1">
    <location>
        <begin position="1"/>
        <end position="28"/>
    </location>
</feature>
<dbReference type="PANTHER" id="PTHR48435:SF1">
    <property type="entry name" value="POLYPROTEIN"/>
    <property type="match status" value="1"/>
</dbReference>
<dbReference type="AlphaFoldDB" id="A0A151SF73"/>
<dbReference type="InterPro" id="IPR053098">
    <property type="entry name" value="Petuviruses_polyprotein"/>
</dbReference>
<keyword evidence="3" id="KW-1185">Reference proteome</keyword>
<organism evidence="2 3">
    <name type="scientific">Cajanus cajan</name>
    <name type="common">Pigeon pea</name>
    <name type="synonym">Cajanus indicus</name>
    <dbReference type="NCBI Taxonomy" id="3821"/>
    <lineage>
        <taxon>Eukaryota</taxon>
        <taxon>Viridiplantae</taxon>
        <taxon>Streptophyta</taxon>
        <taxon>Embryophyta</taxon>
        <taxon>Tracheophyta</taxon>
        <taxon>Spermatophyta</taxon>
        <taxon>Magnoliopsida</taxon>
        <taxon>eudicotyledons</taxon>
        <taxon>Gunneridae</taxon>
        <taxon>Pentapetalae</taxon>
        <taxon>rosids</taxon>
        <taxon>fabids</taxon>
        <taxon>Fabales</taxon>
        <taxon>Fabaceae</taxon>
        <taxon>Papilionoideae</taxon>
        <taxon>50 kb inversion clade</taxon>
        <taxon>NPAAA clade</taxon>
        <taxon>indigoferoid/millettioid clade</taxon>
        <taxon>Phaseoleae</taxon>
        <taxon>Cajanus</taxon>
    </lineage>
</organism>
<dbReference type="Proteomes" id="UP000075243">
    <property type="component" value="Unassembled WGS sequence"/>
</dbReference>
<evidence type="ECO:0000313" key="3">
    <source>
        <dbReference type="Proteomes" id="UP000075243"/>
    </source>
</evidence>
<proteinExistence type="predicted"/>
<name>A0A151SF73_CAJCA</name>
<sequence length="194" mass="22452">MASSTGPEPIYESPDESPKQKPKNGVAKPTSGPWFTLYDIEPSQWRSRLIEFSTWLDTRFMKGDTESYKIIEEFSRRMTWILKEWYANLGPVRQNMFHDLGNTAAVLGTIHEEFIGDGTLTDRKIRQEFFEMKCCSLRMKDLDKHYLRMLKRLYLLNGLNDPSLKSTYVSSLLADVQLELARMAAAANKDFLQP</sequence>
<evidence type="ECO:0000256" key="1">
    <source>
        <dbReference type="SAM" id="MobiDB-lite"/>
    </source>
</evidence>
<dbReference type="PANTHER" id="PTHR48435">
    <property type="entry name" value="POLYPROTEIN"/>
    <property type="match status" value="1"/>
</dbReference>
<accession>A0A151SF73</accession>
<protein>
    <submittedName>
        <fullName evidence="2">Polyprotein</fullName>
    </submittedName>
</protein>
<gene>
    <name evidence="2" type="ORF">KK1_024618</name>
</gene>
<dbReference type="EMBL" id="KQ483413">
    <property type="protein sequence ID" value="KYP53480.1"/>
    <property type="molecule type" value="Genomic_DNA"/>
</dbReference>
<dbReference type="Gramene" id="C.cajan_24404.t">
    <property type="protein sequence ID" value="C.cajan_24404.t.cds1"/>
    <property type="gene ID" value="C.cajan_24404"/>
</dbReference>